<evidence type="ECO:0000256" key="1">
    <source>
        <dbReference type="ARBA" id="ARBA00004651"/>
    </source>
</evidence>
<reference evidence="9 10" key="1">
    <citation type="submission" date="2018-06" db="EMBL/GenBank/DDBJ databases">
        <title>Genomic Encyclopedia of Archaeal and Bacterial Type Strains, Phase II (KMG-II): from individual species to whole genera.</title>
        <authorList>
            <person name="Goeker M."/>
        </authorList>
    </citation>
    <scope>NUCLEOTIDE SEQUENCE [LARGE SCALE GENOMIC DNA]</scope>
    <source>
        <strain evidence="9 10">DSM 23857</strain>
    </source>
</reference>
<feature type="transmembrane region" description="Helical" evidence="6">
    <location>
        <begin position="725"/>
        <end position="747"/>
    </location>
</feature>
<protein>
    <submittedName>
        <fullName evidence="9">Putative ABC transport system permease protein</fullName>
    </submittedName>
</protein>
<feature type="transmembrane region" description="Helical" evidence="6">
    <location>
        <begin position="386"/>
        <end position="408"/>
    </location>
</feature>
<dbReference type="Pfam" id="PF12704">
    <property type="entry name" value="MacB_PCD"/>
    <property type="match status" value="1"/>
</dbReference>
<dbReference type="OrthoDB" id="1451596at2"/>
<gene>
    <name evidence="9" type="ORF">LX64_02655</name>
</gene>
<dbReference type="GO" id="GO:0022857">
    <property type="term" value="F:transmembrane transporter activity"/>
    <property type="evidence" value="ECO:0007669"/>
    <property type="project" value="TreeGrafter"/>
</dbReference>
<feature type="domain" description="MacB-like periplasmic core" evidence="8">
    <location>
        <begin position="20"/>
        <end position="246"/>
    </location>
</feature>
<feature type="transmembrane region" description="Helical" evidence="6">
    <location>
        <begin position="344"/>
        <end position="366"/>
    </location>
</feature>
<feature type="domain" description="ABC3 transporter permease C-terminal" evidence="7">
    <location>
        <begin position="295"/>
        <end position="409"/>
    </location>
</feature>
<comment type="caution">
    <text evidence="9">The sequence shown here is derived from an EMBL/GenBank/DDBJ whole genome shotgun (WGS) entry which is preliminary data.</text>
</comment>
<evidence type="ECO:0000256" key="6">
    <source>
        <dbReference type="SAM" id="Phobius"/>
    </source>
</evidence>
<feature type="transmembrane region" description="Helical" evidence="6">
    <location>
        <begin position="767"/>
        <end position="790"/>
    </location>
</feature>
<evidence type="ECO:0000313" key="9">
    <source>
        <dbReference type="EMBL" id="RAJ05496.1"/>
    </source>
</evidence>
<dbReference type="Proteomes" id="UP000249547">
    <property type="component" value="Unassembled WGS sequence"/>
</dbReference>
<dbReference type="PANTHER" id="PTHR30572">
    <property type="entry name" value="MEMBRANE COMPONENT OF TRANSPORTER-RELATED"/>
    <property type="match status" value="1"/>
</dbReference>
<evidence type="ECO:0000313" key="10">
    <source>
        <dbReference type="Proteomes" id="UP000249547"/>
    </source>
</evidence>
<dbReference type="PANTHER" id="PTHR30572:SF18">
    <property type="entry name" value="ABC-TYPE MACROLIDE FAMILY EXPORT SYSTEM PERMEASE COMPONENT 2"/>
    <property type="match status" value="1"/>
</dbReference>
<organism evidence="9 10">
    <name type="scientific">Chitinophaga skermanii</name>
    <dbReference type="NCBI Taxonomy" id="331697"/>
    <lineage>
        <taxon>Bacteria</taxon>
        <taxon>Pseudomonadati</taxon>
        <taxon>Bacteroidota</taxon>
        <taxon>Chitinophagia</taxon>
        <taxon>Chitinophagales</taxon>
        <taxon>Chitinophagaceae</taxon>
        <taxon>Chitinophaga</taxon>
    </lineage>
</organism>
<comment type="subcellular location">
    <subcellularLocation>
        <location evidence="1">Cell membrane</location>
        <topology evidence="1">Multi-pass membrane protein</topology>
    </subcellularLocation>
</comment>
<keyword evidence="3 6" id="KW-0812">Transmembrane</keyword>
<evidence type="ECO:0000256" key="4">
    <source>
        <dbReference type="ARBA" id="ARBA00022989"/>
    </source>
</evidence>
<dbReference type="InterPro" id="IPR025857">
    <property type="entry name" value="MacB_PCD"/>
</dbReference>
<feature type="domain" description="ABC3 transporter permease C-terminal" evidence="7">
    <location>
        <begin position="684"/>
        <end position="797"/>
    </location>
</feature>
<accession>A0A327QLE8</accession>
<name>A0A327QLE8_9BACT</name>
<evidence type="ECO:0000256" key="3">
    <source>
        <dbReference type="ARBA" id="ARBA00022692"/>
    </source>
</evidence>
<keyword evidence="5 6" id="KW-0472">Membrane</keyword>
<evidence type="ECO:0000259" key="7">
    <source>
        <dbReference type="Pfam" id="PF02687"/>
    </source>
</evidence>
<dbReference type="InterPro" id="IPR003838">
    <property type="entry name" value="ABC3_permease_C"/>
</dbReference>
<sequence length="804" mass="89215">MLTTYFKTATRSISKNKMYSFINITGLTIGIACCMLITLFVKDELSYDQYNSHYNETYRVLHAYRTGDVTKQTAPPTPEEYQVWGNAPVGPLLKSTIPGIVHVTQFTSAKTVLMQQGSNRFQQEGLLFADEHIFDVFSWKFIAGDPATALVAPNAIVLTKSIAEKYFGSTNIVGKSITADDITLNVTAVMEDVPSNSHFTFTGLISMETFKRIRADIFSEWGYVDFYTYFTTTPNTNLAALNAKIPTILKQHRTNVRDENYSFTFEPLKDAYLHSKAARQPGTTGSMSNIVIFSLVAAFMLVIAGINFVNLSTARSMERAKEIGVRKAVGAQESALILQYLTEAVLLTTIATILAVGICYLCLPLLRQVADKSLPVGLMWSKELVAFYLFTPLLVGIPAGIYPAFVLAKFKPVKVLKGRFTSSAKGLQLRRGLVVFQFSLSIALIACTAIVYSQLSHLQHHSLGFDNEQLLVIDYGGDELVNKHQDAIKLKLAENPAVKAISISRAVPGDMFPDGGTGIIAASGERIWHNPSIYEIDEDFMSTLNIPMAAGRTYSKSFPADTAHSLVVNEATAKLYGYSNPADIIGKSFDQWGRTGVVIGVVKDFNYESLHQKVKPLALRRGDPDSFGKITLRLQTNDIKQTIQQIETTWNTVAPHRPFLYSFLDQAFNRQYQKDERFGQLFSVFGILTILIACLGLFGLVTYSIEKRIKEIGIRRTLGASIPNVIGLLSKDFVVLILIAILIATPIGWYAMRNWLNTFAYSVEIQWWIFLIAGSAALTLTLLTIGILAFRAARINPIKALRTE</sequence>
<dbReference type="PROSITE" id="PS51257">
    <property type="entry name" value="PROKAR_LIPOPROTEIN"/>
    <property type="match status" value="1"/>
</dbReference>
<feature type="transmembrane region" description="Helical" evidence="6">
    <location>
        <begin position="429"/>
        <end position="452"/>
    </location>
</feature>
<feature type="transmembrane region" description="Helical" evidence="6">
    <location>
        <begin position="290"/>
        <end position="311"/>
    </location>
</feature>
<keyword evidence="2" id="KW-1003">Cell membrane</keyword>
<evidence type="ECO:0000256" key="5">
    <source>
        <dbReference type="ARBA" id="ARBA00023136"/>
    </source>
</evidence>
<dbReference type="EMBL" id="QLLL01000004">
    <property type="protein sequence ID" value="RAJ05496.1"/>
    <property type="molecule type" value="Genomic_DNA"/>
</dbReference>
<evidence type="ECO:0000259" key="8">
    <source>
        <dbReference type="Pfam" id="PF12704"/>
    </source>
</evidence>
<feature type="transmembrane region" description="Helical" evidence="6">
    <location>
        <begin position="681"/>
        <end position="705"/>
    </location>
</feature>
<proteinExistence type="predicted"/>
<dbReference type="Pfam" id="PF02687">
    <property type="entry name" value="FtsX"/>
    <property type="match status" value="2"/>
</dbReference>
<keyword evidence="4 6" id="KW-1133">Transmembrane helix</keyword>
<keyword evidence="10" id="KW-1185">Reference proteome</keyword>
<dbReference type="RefSeq" id="WP_111598081.1">
    <property type="nucleotide sequence ID" value="NZ_QLLL01000004.1"/>
</dbReference>
<dbReference type="AlphaFoldDB" id="A0A327QLE8"/>
<dbReference type="GO" id="GO:0005886">
    <property type="term" value="C:plasma membrane"/>
    <property type="evidence" value="ECO:0007669"/>
    <property type="project" value="UniProtKB-SubCell"/>
</dbReference>
<feature type="transmembrane region" description="Helical" evidence="6">
    <location>
        <begin position="21"/>
        <end position="41"/>
    </location>
</feature>
<dbReference type="InterPro" id="IPR050250">
    <property type="entry name" value="Macrolide_Exporter_MacB"/>
</dbReference>
<evidence type="ECO:0000256" key="2">
    <source>
        <dbReference type="ARBA" id="ARBA00022475"/>
    </source>
</evidence>